<accession>A0ABV7WJ64</accession>
<keyword evidence="3" id="KW-0812">Transmembrane</keyword>
<dbReference type="Proteomes" id="UP001595685">
    <property type="component" value="Unassembled WGS sequence"/>
</dbReference>
<evidence type="ECO:0000313" key="6">
    <source>
        <dbReference type="Proteomes" id="UP001595685"/>
    </source>
</evidence>
<feature type="transmembrane region" description="Helical" evidence="3">
    <location>
        <begin position="97"/>
        <end position="115"/>
    </location>
</feature>
<feature type="transmembrane region" description="Helical" evidence="3">
    <location>
        <begin position="59"/>
        <end position="85"/>
    </location>
</feature>
<evidence type="ECO:0000256" key="3">
    <source>
        <dbReference type="SAM" id="Phobius"/>
    </source>
</evidence>
<protein>
    <submittedName>
        <fullName evidence="5">DMT family transporter</fullName>
    </submittedName>
</protein>
<feature type="transmembrane region" description="Helical" evidence="3">
    <location>
        <begin position="121"/>
        <end position="139"/>
    </location>
</feature>
<dbReference type="SUPFAM" id="SSF103481">
    <property type="entry name" value="Multidrug resistance efflux transporter EmrE"/>
    <property type="match status" value="2"/>
</dbReference>
<feature type="transmembrane region" description="Helical" evidence="3">
    <location>
        <begin position="201"/>
        <end position="222"/>
    </location>
</feature>
<dbReference type="PANTHER" id="PTHR22911:SF37">
    <property type="entry name" value="THREONINE_HOMOSERINE EXPORTER RHTA"/>
    <property type="match status" value="1"/>
</dbReference>
<gene>
    <name evidence="5" type="ORF">ACFOLH_16150</name>
</gene>
<organism evidence="5 6">
    <name type="scientific">Aquipuribacter hungaricus</name>
    <dbReference type="NCBI Taxonomy" id="545624"/>
    <lineage>
        <taxon>Bacteria</taxon>
        <taxon>Bacillati</taxon>
        <taxon>Actinomycetota</taxon>
        <taxon>Actinomycetes</taxon>
        <taxon>Micrococcales</taxon>
        <taxon>Intrasporangiaceae</taxon>
        <taxon>Aquipuribacter</taxon>
    </lineage>
</organism>
<comment type="caution">
    <text evidence="5">The sequence shown here is derived from an EMBL/GenBank/DDBJ whole genome shotgun (WGS) entry which is preliminary data.</text>
</comment>
<feature type="region of interest" description="Disordered" evidence="2">
    <location>
        <begin position="1"/>
        <end position="33"/>
    </location>
</feature>
<dbReference type="Pfam" id="PF00892">
    <property type="entry name" value="EamA"/>
    <property type="match status" value="1"/>
</dbReference>
<evidence type="ECO:0000256" key="1">
    <source>
        <dbReference type="ARBA" id="ARBA00007362"/>
    </source>
</evidence>
<dbReference type="RefSeq" id="WP_376983916.1">
    <property type="nucleotide sequence ID" value="NZ_JBHRWW010000013.1"/>
</dbReference>
<keyword evidence="3" id="KW-0472">Membrane</keyword>
<feature type="transmembrane region" description="Helical" evidence="3">
    <location>
        <begin position="287"/>
        <end position="306"/>
    </location>
</feature>
<dbReference type="EMBL" id="JBHRWW010000013">
    <property type="protein sequence ID" value="MFC3689883.1"/>
    <property type="molecule type" value="Genomic_DNA"/>
</dbReference>
<proteinExistence type="inferred from homology"/>
<feature type="transmembrane region" description="Helical" evidence="3">
    <location>
        <begin position="146"/>
        <end position="164"/>
    </location>
</feature>
<sequence>MTTTAEGAGLPTAPGEAAAAATAPPTAAAAPPARPDATGTLLMLGAAASNQLGSGVAALAFGVLGPVGVVVVRQWVAGVLLLLLTRPRLRELTWSQWWPVGLLALAVATMNMSLYGSVDRVGLGTAVTLEFLGPLGVALVRSRRAVDLLCALLAGAGVVVLVRPQPTTDLLGVGLGLLAAACWAAYIVLNRVIGTRVPGATGPAAAAVLSALAFVPVGVVLLPRLEPTLLSVVCAATAGLLASAVPFVLDLLALRRVPAGYFGLFMSVHPVLAALVGLVVLQQVLPWTGWLGIACVVVANTVAGVVGGTGRRRAARAARVADREAESVGAQAEAMGGQVEASGAQAEAASPRKVRR</sequence>
<reference evidence="6" key="1">
    <citation type="journal article" date="2019" name="Int. J. Syst. Evol. Microbiol.">
        <title>The Global Catalogue of Microorganisms (GCM) 10K type strain sequencing project: providing services to taxonomists for standard genome sequencing and annotation.</title>
        <authorList>
            <consortium name="The Broad Institute Genomics Platform"/>
            <consortium name="The Broad Institute Genome Sequencing Center for Infectious Disease"/>
            <person name="Wu L."/>
            <person name="Ma J."/>
        </authorList>
    </citation>
    <scope>NUCLEOTIDE SEQUENCE [LARGE SCALE GENOMIC DNA]</scope>
    <source>
        <strain evidence="6">NCAIM B.02333</strain>
    </source>
</reference>
<feature type="transmembrane region" description="Helical" evidence="3">
    <location>
        <begin position="228"/>
        <end position="249"/>
    </location>
</feature>
<dbReference type="InterPro" id="IPR037185">
    <property type="entry name" value="EmrE-like"/>
</dbReference>
<evidence type="ECO:0000313" key="5">
    <source>
        <dbReference type="EMBL" id="MFC3689883.1"/>
    </source>
</evidence>
<name>A0ABV7WJ64_9MICO</name>
<evidence type="ECO:0000259" key="4">
    <source>
        <dbReference type="Pfam" id="PF00892"/>
    </source>
</evidence>
<feature type="transmembrane region" description="Helical" evidence="3">
    <location>
        <begin position="261"/>
        <end position="281"/>
    </location>
</feature>
<keyword evidence="6" id="KW-1185">Reference proteome</keyword>
<comment type="similarity">
    <text evidence="1">Belongs to the EamA transporter family.</text>
</comment>
<feature type="transmembrane region" description="Helical" evidence="3">
    <location>
        <begin position="170"/>
        <end position="189"/>
    </location>
</feature>
<feature type="domain" description="EamA" evidence="4">
    <location>
        <begin position="171"/>
        <end position="299"/>
    </location>
</feature>
<keyword evidence="3" id="KW-1133">Transmembrane helix</keyword>
<evidence type="ECO:0000256" key="2">
    <source>
        <dbReference type="SAM" id="MobiDB-lite"/>
    </source>
</evidence>
<dbReference type="PANTHER" id="PTHR22911">
    <property type="entry name" value="ACYL-MALONYL CONDENSING ENZYME-RELATED"/>
    <property type="match status" value="1"/>
</dbReference>
<feature type="region of interest" description="Disordered" evidence="2">
    <location>
        <begin position="324"/>
        <end position="356"/>
    </location>
</feature>
<dbReference type="InterPro" id="IPR000620">
    <property type="entry name" value="EamA_dom"/>
</dbReference>